<evidence type="ECO:0008006" key="5">
    <source>
        <dbReference type="Google" id="ProtNLM"/>
    </source>
</evidence>
<dbReference type="Proteomes" id="UP000053257">
    <property type="component" value="Unassembled WGS sequence"/>
</dbReference>
<dbReference type="AlphaFoldDB" id="A0A0C3PB39"/>
<feature type="signal peptide" evidence="2">
    <location>
        <begin position="1"/>
        <end position="23"/>
    </location>
</feature>
<sequence length="242" mass="27375">MFIAVLSMFLMDTAMFFIDINNAVKEVSYTLTSNSNLSLQDRLFLTYSLRVPYPAQSAMYAFMLNLGDVIVVWRVFAFYSPSTRGGRWLLAFPVMLLATSFATSGLISFCIARFNNEEGAAGELIHPAFCRNIQLTSYCTTLATTGVATLMISYKTWVYRRTIGRYLDESRRLAAECSNTTPSRVERVAAILIESGILYFLFYVRSRRSLFMAAAVDRQRCSSKQSSQTPEISLHWSIQRPA</sequence>
<evidence type="ECO:0000313" key="3">
    <source>
        <dbReference type="EMBL" id="KIP02128.1"/>
    </source>
</evidence>
<dbReference type="OrthoDB" id="3214103at2759"/>
<keyword evidence="1" id="KW-0812">Transmembrane</keyword>
<dbReference type="EMBL" id="KN840700">
    <property type="protein sequence ID" value="KIP02128.1"/>
    <property type="molecule type" value="Genomic_DNA"/>
</dbReference>
<feature type="transmembrane region" description="Helical" evidence="1">
    <location>
        <begin position="57"/>
        <end position="76"/>
    </location>
</feature>
<keyword evidence="2" id="KW-0732">Signal</keyword>
<organism evidence="3 4">
    <name type="scientific">Phlebiopsis gigantea (strain 11061_1 CR5-6)</name>
    <name type="common">White-rot fungus</name>
    <name type="synonym">Peniophora gigantea</name>
    <dbReference type="NCBI Taxonomy" id="745531"/>
    <lineage>
        <taxon>Eukaryota</taxon>
        <taxon>Fungi</taxon>
        <taxon>Dikarya</taxon>
        <taxon>Basidiomycota</taxon>
        <taxon>Agaricomycotina</taxon>
        <taxon>Agaricomycetes</taxon>
        <taxon>Polyporales</taxon>
        <taxon>Phanerochaetaceae</taxon>
        <taxon>Phlebiopsis</taxon>
    </lineage>
</organism>
<dbReference type="HOGENOM" id="CLU_1147532_0_0_1"/>
<protein>
    <recommendedName>
        <fullName evidence="5">G-protein coupled receptors family 1 profile domain-containing protein</fullName>
    </recommendedName>
</protein>
<evidence type="ECO:0000313" key="4">
    <source>
        <dbReference type="Proteomes" id="UP000053257"/>
    </source>
</evidence>
<feature type="transmembrane region" description="Helical" evidence="1">
    <location>
        <begin position="88"/>
        <end position="114"/>
    </location>
</feature>
<name>A0A0C3PB39_PHLG1</name>
<accession>A0A0C3PB39</accession>
<keyword evidence="1" id="KW-1133">Transmembrane helix</keyword>
<evidence type="ECO:0000256" key="1">
    <source>
        <dbReference type="SAM" id="Phobius"/>
    </source>
</evidence>
<evidence type="ECO:0000256" key="2">
    <source>
        <dbReference type="SAM" id="SignalP"/>
    </source>
</evidence>
<feature type="chain" id="PRO_5002168019" description="G-protein coupled receptors family 1 profile domain-containing protein" evidence="2">
    <location>
        <begin position="24"/>
        <end position="242"/>
    </location>
</feature>
<proteinExistence type="predicted"/>
<keyword evidence="4" id="KW-1185">Reference proteome</keyword>
<reference evidence="3 4" key="1">
    <citation type="journal article" date="2014" name="PLoS Genet.">
        <title>Analysis of the Phlebiopsis gigantea genome, transcriptome and secretome provides insight into its pioneer colonization strategies of wood.</title>
        <authorList>
            <person name="Hori C."/>
            <person name="Ishida T."/>
            <person name="Igarashi K."/>
            <person name="Samejima M."/>
            <person name="Suzuki H."/>
            <person name="Master E."/>
            <person name="Ferreira P."/>
            <person name="Ruiz-Duenas F.J."/>
            <person name="Held B."/>
            <person name="Canessa P."/>
            <person name="Larrondo L.F."/>
            <person name="Schmoll M."/>
            <person name="Druzhinina I.S."/>
            <person name="Kubicek C.P."/>
            <person name="Gaskell J.A."/>
            <person name="Kersten P."/>
            <person name="St John F."/>
            <person name="Glasner J."/>
            <person name="Sabat G."/>
            <person name="Splinter BonDurant S."/>
            <person name="Syed K."/>
            <person name="Yadav J."/>
            <person name="Mgbeahuruike A.C."/>
            <person name="Kovalchuk A."/>
            <person name="Asiegbu F.O."/>
            <person name="Lackner G."/>
            <person name="Hoffmeister D."/>
            <person name="Rencoret J."/>
            <person name="Gutierrez A."/>
            <person name="Sun H."/>
            <person name="Lindquist E."/>
            <person name="Barry K."/>
            <person name="Riley R."/>
            <person name="Grigoriev I.V."/>
            <person name="Henrissat B."/>
            <person name="Kues U."/>
            <person name="Berka R.M."/>
            <person name="Martinez A.T."/>
            <person name="Covert S.F."/>
            <person name="Blanchette R.A."/>
            <person name="Cullen D."/>
        </authorList>
    </citation>
    <scope>NUCLEOTIDE SEQUENCE [LARGE SCALE GENOMIC DNA]</scope>
    <source>
        <strain evidence="3 4">11061_1 CR5-6</strain>
    </source>
</reference>
<gene>
    <name evidence="3" type="ORF">PHLGIDRAFT_309370</name>
</gene>
<keyword evidence="1" id="KW-0472">Membrane</keyword>